<evidence type="ECO:0000313" key="3">
    <source>
        <dbReference type="Proteomes" id="UP001065174"/>
    </source>
</evidence>
<reference evidence="2" key="1">
    <citation type="submission" date="2022-09" db="EMBL/GenBank/DDBJ databases">
        <title>Comparative genomics and taxonomic characterization of three novel marine species of genus Reichenbachiella exhibiting antioxidant and polysaccharide degradation activities.</title>
        <authorList>
            <person name="Muhammad N."/>
            <person name="Lee Y.-J."/>
            <person name="Ko J."/>
            <person name="Kim S.-G."/>
        </authorList>
    </citation>
    <scope>NUCLEOTIDE SEQUENCE</scope>
    <source>
        <strain evidence="2">BKB1-1</strain>
    </source>
</reference>
<name>A0ABY6CUH7_9BACT</name>
<feature type="domain" description="N-sulphoglucosamine sulphohydrolase C-terminal" evidence="1">
    <location>
        <begin position="2"/>
        <end position="95"/>
    </location>
</feature>
<dbReference type="InterPro" id="IPR032506">
    <property type="entry name" value="SGSH_C"/>
</dbReference>
<gene>
    <name evidence="2" type="ORF">N6H18_16210</name>
</gene>
<proteinExistence type="predicted"/>
<evidence type="ECO:0000313" key="2">
    <source>
        <dbReference type="EMBL" id="UXP31890.1"/>
    </source>
</evidence>
<dbReference type="Pfam" id="PF16347">
    <property type="entry name" value="SGSH_C"/>
    <property type="match status" value="1"/>
</dbReference>
<evidence type="ECO:0000259" key="1">
    <source>
        <dbReference type="Pfam" id="PF16347"/>
    </source>
</evidence>
<dbReference type="EMBL" id="CP106679">
    <property type="protein sequence ID" value="UXP31890.1"/>
    <property type="molecule type" value="Genomic_DNA"/>
</dbReference>
<keyword evidence="3" id="KW-1185">Reference proteome</keyword>
<accession>A0ABY6CUH7</accession>
<sequence length="104" mass="11879">MDLLDIPKPEHVAFQSLLPQIEQGSGARGSIYLAMFDSQRGIISGDNKLIIYPKSGDRELYDLSQDPWETHNLIDKRKSKRIEATLVEQLQQWQTQVGDEVLVK</sequence>
<dbReference type="Proteomes" id="UP001065174">
    <property type="component" value="Chromosome"/>
</dbReference>
<dbReference type="InterPro" id="IPR017850">
    <property type="entry name" value="Alkaline_phosphatase_core_sf"/>
</dbReference>
<protein>
    <submittedName>
        <fullName evidence="2">DUF4976 domain-containing protein</fullName>
    </submittedName>
</protein>
<dbReference type="Gene3D" id="3.40.720.10">
    <property type="entry name" value="Alkaline Phosphatase, subunit A"/>
    <property type="match status" value="1"/>
</dbReference>
<organism evidence="2 3">
    <name type="scientific">Reichenbachiella agarivorans</name>
    <dbReference type="NCBI Taxonomy" id="2979464"/>
    <lineage>
        <taxon>Bacteria</taxon>
        <taxon>Pseudomonadati</taxon>
        <taxon>Bacteroidota</taxon>
        <taxon>Cytophagia</taxon>
        <taxon>Cytophagales</taxon>
        <taxon>Reichenbachiellaceae</taxon>
        <taxon>Reichenbachiella</taxon>
    </lineage>
</organism>
<dbReference type="SUPFAM" id="SSF53649">
    <property type="entry name" value="Alkaline phosphatase-like"/>
    <property type="match status" value="1"/>
</dbReference>